<name>Q8RUY5_ORYSJ</name>
<sequence>MDKSCRVTYGLNSAASFSVKQTPIQAMMIGIGFTLPLPYTGRLHHHVVGDAQAPIPESKVVDKLLRVVPEHLSHIACSMKTLLDIDTLSLYEVTGRLHDDKEHKGRS</sequence>
<dbReference type="Proteomes" id="UP000000763">
    <property type="component" value="Chromosome 10"/>
</dbReference>
<protein>
    <submittedName>
        <fullName evidence="1">Uncharacterized protein</fullName>
    </submittedName>
</protein>
<reference evidence="3" key="3">
    <citation type="journal article" date="2005" name="Nature">
        <title>The map-based sequence of the rice genome.</title>
        <authorList>
            <consortium name="International rice genome sequencing project (IRGSP)"/>
            <person name="Matsumoto T."/>
            <person name="Wu J."/>
            <person name="Kanamori H."/>
            <person name="Katayose Y."/>
            <person name="Fujisawa M."/>
            <person name="Namiki N."/>
            <person name="Mizuno H."/>
            <person name="Yamamoto K."/>
            <person name="Antonio B.A."/>
            <person name="Baba T."/>
            <person name="Sakata K."/>
            <person name="Nagamura Y."/>
            <person name="Aoki H."/>
            <person name="Arikawa K."/>
            <person name="Arita K."/>
            <person name="Bito T."/>
            <person name="Chiden Y."/>
            <person name="Fujitsuka N."/>
            <person name="Fukunaka R."/>
            <person name="Hamada M."/>
            <person name="Harada C."/>
            <person name="Hayashi A."/>
            <person name="Hijishita S."/>
            <person name="Honda M."/>
            <person name="Hosokawa S."/>
            <person name="Ichikawa Y."/>
            <person name="Idonuma A."/>
            <person name="Iijima M."/>
            <person name="Ikeda M."/>
            <person name="Ikeno M."/>
            <person name="Ito K."/>
            <person name="Ito S."/>
            <person name="Ito T."/>
            <person name="Ito Y."/>
            <person name="Ito Y."/>
            <person name="Iwabuchi A."/>
            <person name="Kamiya K."/>
            <person name="Karasawa W."/>
            <person name="Kurita K."/>
            <person name="Katagiri S."/>
            <person name="Kikuta A."/>
            <person name="Kobayashi H."/>
            <person name="Kobayashi N."/>
            <person name="Machita K."/>
            <person name="Maehara T."/>
            <person name="Masukawa M."/>
            <person name="Mizubayashi T."/>
            <person name="Mukai Y."/>
            <person name="Nagasaki H."/>
            <person name="Nagata Y."/>
            <person name="Naito S."/>
            <person name="Nakashima M."/>
            <person name="Nakama Y."/>
            <person name="Nakamichi Y."/>
            <person name="Nakamura M."/>
            <person name="Meguro A."/>
            <person name="Negishi M."/>
            <person name="Ohta I."/>
            <person name="Ohta T."/>
            <person name="Okamoto M."/>
            <person name="Ono N."/>
            <person name="Saji S."/>
            <person name="Sakaguchi M."/>
            <person name="Sakai K."/>
            <person name="Shibata M."/>
            <person name="Shimokawa T."/>
            <person name="Song J."/>
            <person name="Takazaki Y."/>
            <person name="Terasawa K."/>
            <person name="Tsugane M."/>
            <person name="Tsuji K."/>
            <person name="Ueda S."/>
            <person name="Waki K."/>
            <person name="Yamagata H."/>
            <person name="Yamamoto M."/>
            <person name="Yamamoto S."/>
            <person name="Yamane H."/>
            <person name="Yoshiki S."/>
            <person name="Yoshihara R."/>
            <person name="Yukawa K."/>
            <person name="Zhong H."/>
            <person name="Yano M."/>
            <person name="Yuan Q."/>
            <person name="Ouyang S."/>
            <person name="Liu J."/>
            <person name="Jones K.M."/>
            <person name="Gansberger K."/>
            <person name="Moffat K."/>
            <person name="Hill J."/>
            <person name="Bera J."/>
            <person name="Fadrosh D."/>
            <person name="Jin S."/>
            <person name="Johri S."/>
            <person name="Kim M."/>
            <person name="Overton L."/>
            <person name="Reardon M."/>
            <person name="Tsitrin T."/>
            <person name="Vuong H."/>
            <person name="Weaver B."/>
            <person name="Ciecko A."/>
            <person name="Tallon L."/>
            <person name="Jackson J."/>
            <person name="Pai G."/>
            <person name="Aken S.V."/>
            <person name="Utterback T."/>
            <person name="Reidmuller S."/>
            <person name="Feldblyum T."/>
            <person name="Hsiao J."/>
            <person name="Zismann V."/>
            <person name="Iobst S."/>
            <person name="de Vazeille A.R."/>
            <person name="Buell C.R."/>
            <person name="Ying K."/>
            <person name="Li Y."/>
            <person name="Lu T."/>
            <person name="Huang Y."/>
            <person name="Zhao Q."/>
            <person name="Feng Q."/>
            <person name="Zhang L."/>
            <person name="Zhu J."/>
            <person name="Weng Q."/>
            <person name="Mu J."/>
            <person name="Lu Y."/>
            <person name="Fan D."/>
            <person name="Liu Y."/>
            <person name="Guan J."/>
            <person name="Zhang Y."/>
            <person name="Yu S."/>
            <person name="Liu X."/>
            <person name="Zhang Y."/>
            <person name="Hong G."/>
            <person name="Han B."/>
            <person name="Choisne N."/>
            <person name="Demange N."/>
            <person name="Orjeda G."/>
            <person name="Samain S."/>
            <person name="Cattolico L."/>
            <person name="Pelletier E."/>
            <person name="Couloux A."/>
            <person name="Segurens B."/>
            <person name="Wincker P."/>
            <person name="D'Hont A."/>
            <person name="Scarpelli C."/>
            <person name="Weissenbach J."/>
            <person name="Salanoubat M."/>
            <person name="Quetier F."/>
            <person name="Yu Y."/>
            <person name="Kim H.R."/>
            <person name="Rambo T."/>
            <person name="Currie J."/>
            <person name="Collura K."/>
            <person name="Luo M."/>
            <person name="Yang T."/>
            <person name="Ammiraju J.S.S."/>
            <person name="Engler F."/>
            <person name="Soderlund C."/>
            <person name="Wing R.A."/>
            <person name="Palmer L.E."/>
            <person name="de la Bastide M."/>
            <person name="Spiegel L."/>
            <person name="Nascimento L."/>
            <person name="Zutavern T."/>
            <person name="O'Shaughnessy A."/>
            <person name="Dike S."/>
            <person name="Dedhia N."/>
            <person name="Preston R."/>
            <person name="Balija V."/>
            <person name="McCombie W.R."/>
            <person name="Chow T."/>
            <person name="Chen H."/>
            <person name="Chung M."/>
            <person name="Chen C."/>
            <person name="Shaw J."/>
            <person name="Wu H."/>
            <person name="Hsiao K."/>
            <person name="Chao Y."/>
            <person name="Chu M."/>
            <person name="Cheng C."/>
            <person name="Hour A."/>
            <person name="Lee P."/>
            <person name="Lin S."/>
            <person name="Lin Y."/>
            <person name="Liou J."/>
            <person name="Liu S."/>
            <person name="Hsing Y."/>
            <person name="Raghuvanshi S."/>
            <person name="Mohanty A."/>
            <person name="Bharti A.K."/>
            <person name="Gaur A."/>
            <person name="Gupta V."/>
            <person name="Kumar D."/>
            <person name="Ravi V."/>
            <person name="Vij S."/>
            <person name="Kapur A."/>
            <person name="Khurana P."/>
            <person name="Khurana P."/>
            <person name="Khurana J.P."/>
            <person name="Tyagi A.K."/>
            <person name="Gaikwad K."/>
            <person name="Singh A."/>
            <person name="Dalal V."/>
            <person name="Srivastava S."/>
            <person name="Dixit A."/>
            <person name="Pal A.K."/>
            <person name="Ghazi I.A."/>
            <person name="Yadav M."/>
            <person name="Pandit A."/>
            <person name="Bhargava A."/>
            <person name="Sureshbabu K."/>
            <person name="Batra K."/>
            <person name="Sharma T.R."/>
            <person name="Mohapatra T."/>
            <person name="Singh N.K."/>
            <person name="Messing J."/>
            <person name="Nelson A.B."/>
            <person name="Fuks G."/>
            <person name="Kavchok S."/>
            <person name="Keizer G."/>
            <person name="Linton E."/>
            <person name="Llaca V."/>
            <person name="Song R."/>
            <person name="Tanyolac B."/>
            <person name="Young S."/>
            <person name="Ho-Il K."/>
            <person name="Hahn J.H."/>
            <person name="Sangsakoo G."/>
            <person name="Vanavichit A."/>
            <person name="de Mattos Luiz.A.T."/>
            <person name="Zimmer P.D."/>
            <person name="Malone G."/>
            <person name="Dellagostin O."/>
            <person name="de Oliveira A.C."/>
            <person name="Bevan M."/>
            <person name="Bancroft I."/>
            <person name="Minx P."/>
            <person name="Cordum H."/>
            <person name="Wilson R."/>
            <person name="Cheng Z."/>
            <person name="Jin W."/>
            <person name="Jiang J."/>
            <person name="Leong S.A."/>
            <person name="Iwama H."/>
            <person name="Gojobori T."/>
            <person name="Itoh T."/>
            <person name="Niimura Y."/>
            <person name="Fujii Y."/>
            <person name="Habara T."/>
            <person name="Sakai H."/>
            <person name="Sato Y."/>
            <person name="Wilson G."/>
            <person name="Kumar K."/>
            <person name="McCouch S."/>
            <person name="Juretic N."/>
            <person name="Hoen D."/>
            <person name="Wright S."/>
            <person name="Bruskiewich R."/>
            <person name="Bureau T."/>
            <person name="Miyao A."/>
            <person name="Hirochika H."/>
            <person name="Nishikawa T."/>
            <person name="Kadowaki K."/>
            <person name="Sugiura M."/>
            <person name="Burr B."/>
            <person name="Sasaki T."/>
        </authorList>
    </citation>
    <scope>NUCLEOTIDE SEQUENCE [LARGE SCALE GENOMIC DNA]</scope>
    <source>
        <strain evidence="3">cv. Nipponbare</strain>
    </source>
</reference>
<reference evidence="3" key="4">
    <citation type="journal article" date="2008" name="Nucleic Acids Res.">
        <title>The rice annotation project database (RAP-DB): 2008 update.</title>
        <authorList>
            <consortium name="The rice annotation project (RAP)"/>
        </authorList>
    </citation>
    <scope>GENOME REANNOTATION</scope>
    <source>
        <strain evidence="3">cv. Nipponbare</strain>
    </source>
</reference>
<reference evidence="1" key="1">
    <citation type="submission" date="2002-04" db="EMBL/GenBank/DDBJ databases">
        <title>Genomic sequence for Oryza sativa, Nipponbare strain, clone OSJNBb0075K12, from chromosome 10, complete sequence.</title>
        <authorList>
            <person name="McCombie W.R."/>
            <person name="de la Bastide M."/>
            <person name="Spiegel L."/>
            <person name="Nascimento L."/>
            <person name="Zutavern T."/>
            <person name="Balija V."/>
            <person name="Bell M."/>
            <person name="Preston R."/>
            <person name="Kirchoff K."/>
            <person name="Kuit K."/>
            <person name="Baker J."/>
            <person name="Santos L."/>
            <person name="Miller B."/>
            <person name="Cunnius D.M."/>
            <person name="Katzenberger F."/>
            <person name="Muller S."/>
            <person name="Shah R."/>
            <person name="King L."/>
            <person name="Yang C."/>
            <person name="Dike S."/>
            <person name="O'Shaughnessy A."/>
            <person name="Palmer L."/>
            <person name="Dedhia N."/>
        </authorList>
    </citation>
    <scope>NUCLEOTIDE SEQUENCE</scope>
</reference>
<dbReference type="AlphaFoldDB" id="Q8RUY5"/>
<dbReference type="EMBL" id="AC112514">
    <property type="protein sequence ID" value="AAM10759.1"/>
    <property type="molecule type" value="Genomic_DNA"/>
</dbReference>
<gene>
    <name evidence="1" type="primary">OSJNBb0075K12.7</name>
    <name evidence="2" type="ORF">OSJNAb0023M11.12</name>
</gene>
<organism evidence="1 3">
    <name type="scientific">Oryza sativa subsp. japonica</name>
    <name type="common">Rice</name>
    <dbReference type="NCBI Taxonomy" id="39947"/>
    <lineage>
        <taxon>Eukaryota</taxon>
        <taxon>Viridiplantae</taxon>
        <taxon>Streptophyta</taxon>
        <taxon>Embryophyta</taxon>
        <taxon>Tracheophyta</taxon>
        <taxon>Spermatophyta</taxon>
        <taxon>Magnoliopsida</taxon>
        <taxon>Liliopsida</taxon>
        <taxon>Poales</taxon>
        <taxon>Poaceae</taxon>
        <taxon>BOP clade</taxon>
        <taxon>Oryzoideae</taxon>
        <taxon>Oryzeae</taxon>
        <taxon>Oryzinae</taxon>
        <taxon>Oryza</taxon>
        <taxon>Oryza sativa</taxon>
    </lineage>
</organism>
<accession>Q7G6R3</accession>
<accession>Q8RUY5</accession>
<evidence type="ECO:0000313" key="3">
    <source>
        <dbReference type="Proteomes" id="UP000000763"/>
    </source>
</evidence>
<proteinExistence type="predicted"/>
<dbReference type="EMBL" id="AC092750">
    <property type="protein sequence ID" value="AAM08573.1"/>
    <property type="molecule type" value="Genomic_DNA"/>
</dbReference>
<evidence type="ECO:0000313" key="2">
    <source>
        <dbReference type="EMBL" id="AAM10759.1"/>
    </source>
</evidence>
<reference evidence="2" key="2">
    <citation type="submission" date="2002-04" db="EMBL/GenBank/DDBJ databases">
        <title>Rice Genomic Sequence.</title>
        <authorList>
            <person name="Wing R.A."/>
            <person name="Yu Y."/>
            <person name="Yang T.J."/>
            <person name="Nah G."/>
            <person name="Soderlund C."/>
            <person name="Chen M."/>
            <person name="Kim H.-R."/>
            <person name="Rambo T."/>
            <person name="Saski C."/>
            <person name="Henry D."/>
            <person name="Oates R."/>
            <person name="Simmons J."/>
        </authorList>
    </citation>
    <scope>NUCLEOTIDE SEQUENCE</scope>
</reference>
<evidence type="ECO:0000313" key="1">
    <source>
        <dbReference type="EMBL" id="AAM08573.1"/>
    </source>
</evidence>